<evidence type="ECO:0000313" key="5">
    <source>
        <dbReference type="EMBL" id="ETV97822.1"/>
    </source>
</evidence>
<keyword evidence="2" id="KW-0963">Cytoplasm</keyword>
<keyword evidence="3" id="KW-0206">Cytoskeleton</keyword>
<feature type="region of interest" description="Disordered" evidence="4">
    <location>
        <begin position="311"/>
        <end position="352"/>
    </location>
</feature>
<dbReference type="EMBL" id="KI913971">
    <property type="protein sequence ID" value="ETV97822.1"/>
    <property type="molecule type" value="Genomic_DNA"/>
</dbReference>
<feature type="region of interest" description="Disordered" evidence="4">
    <location>
        <begin position="269"/>
        <end position="296"/>
    </location>
</feature>
<feature type="compositionally biased region" description="Low complexity" evidence="4">
    <location>
        <begin position="325"/>
        <end position="340"/>
    </location>
</feature>
<dbReference type="PANTHER" id="PTHR24107:SF2">
    <property type="entry name" value="NLR FAMILY CARD DOMAIN CONTAINING 3"/>
    <property type="match status" value="1"/>
</dbReference>
<dbReference type="GeneID" id="20086220"/>
<dbReference type="InterPro" id="IPR052410">
    <property type="entry name" value="DRC5"/>
</dbReference>
<dbReference type="RefSeq" id="XP_008873383.1">
    <property type="nucleotide sequence ID" value="XM_008875161.1"/>
</dbReference>
<dbReference type="eggNOG" id="KOG4308">
    <property type="taxonomic scope" value="Eukaryota"/>
</dbReference>
<sequence length="1189" mass="133059">MHNIFQRVRKQKQQQKRYEKGLPAMKKDDFAKRLQELSARQPSSGYQPNRLVMLEHLEQAQSISNYLDGRFHEMYAAPAFVDEDGDSDELGQHPHSKTSSKSVLEPLKPLKTSRTTKELVPRSNHAASKLKPAHSTTDLIDVDTHVAAPVERKLPPLYYRMQQVWGTSLTSSVSEEERLGLPTTENARMLFGIDIYEAKGIVRAFGISTVESLYQLYTKERIYGREGQMRENMAKAVYSTRTSTRIMAILKQIDAFSIFLDAKPKKDVATPRLAGPTASDVPLIEADETVDDEDNEGADSLVQLDNTMEKDPAKNAASVDSALPTASANSTDTATTLTTSPRPNGPATGPTQAEVAAAMTHPHVDLVGVYLQQCAVQHVLPSKRVMRQLPANVVNCAHYNMGSDAVVTVCRALQWNTSLVELNLTDNWSLEAGGHELAQVVGSCLNLKTLDLTNNRVGTQSAIDVLRAATVSSSMARLVLKGNNLCDRIHSAIGALLARNKSLRFLDMSDNRLRNKTGAAVGDALLDNTHLETLHLTWNTMSTTGCLPILSALATNKTLKHLSLGWNRLGDETGCFVATMLVHNCTLESLDLSSAQLSCASVGFLADAVTFNDGLVRLTLDQNPIDQTGLSLMLQAAKQREKNKKHSLRLSLDHMVFKHREADAPRPPLPYDPRDPSGYYRFNLRVPAERTAFELLKIRHKLRLGTFHHVVANKFKIDANHLDRIPANATVRFEYIATRASTSGETADDLIHFRLDLAKPADRAMARALMQRAEAETGENWLNETLDGVPFNFDEQRHSDTKWLDLHPTGVLELDYLSTTLFCESHYKLHLDDKSDRAMAWKLLERVQRSNINSRNNVGDEWRNLTLDGAALSLDAWTIAPSVAMAALPTATKWKWRVPMQGTIEFDFFTPHPHHVLAHHYRLDLSNDADRVLAHELRVRSLEGIGECWWNEMIDGYPFRLSESLDKDFDFPHRGILEFDFILLRPAHFVTTMEVDECQFDLGDYDDYIRAECLRRVAATDSNHYVWTNASINGKSYVFASNTMLPPTGVLQFSGLVFLGKDPSPADMTAFLLEQLALHADNPDRQKYLLEAACGIHEHDDLQHRDTPPMFFTSAMVPDILRTVASEKHQAEALQIVWPTVLDKSRLVAKILELKCDGPPRWFGAGTFAAFEAAVLDQFLRHRLHFPPI</sequence>
<dbReference type="InterPro" id="IPR032675">
    <property type="entry name" value="LRR_dom_sf"/>
</dbReference>
<proteinExistence type="predicted"/>
<dbReference type="GO" id="GO:0005856">
    <property type="term" value="C:cytoskeleton"/>
    <property type="evidence" value="ECO:0007669"/>
    <property type="project" value="UniProtKB-SubCell"/>
</dbReference>
<feature type="compositionally biased region" description="Basic and acidic residues" evidence="4">
    <location>
        <begin position="16"/>
        <end position="26"/>
    </location>
</feature>
<feature type="region of interest" description="Disordered" evidence="4">
    <location>
        <begin position="1"/>
        <end position="26"/>
    </location>
</feature>
<feature type="compositionally biased region" description="Acidic residues" evidence="4">
    <location>
        <begin position="285"/>
        <end position="296"/>
    </location>
</feature>
<dbReference type="VEuPathDB" id="FungiDB:H310_09170"/>
<dbReference type="InterPro" id="IPR001611">
    <property type="entry name" value="Leu-rich_rpt"/>
</dbReference>
<feature type="region of interest" description="Disordered" evidence="4">
    <location>
        <begin position="82"/>
        <end position="105"/>
    </location>
</feature>
<evidence type="ECO:0000256" key="4">
    <source>
        <dbReference type="SAM" id="MobiDB-lite"/>
    </source>
</evidence>
<evidence type="ECO:0000256" key="1">
    <source>
        <dbReference type="ARBA" id="ARBA00004245"/>
    </source>
</evidence>
<dbReference type="PANTHER" id="PTHR24107">
    <property type="entry name" value="YNEIN REGULATORY COMPLEX SUBUNIT 5"/>
    <property type="match status" value="1"/>
</dbReference>
<reference evidence="5" key="1">
    <citation type="submission" date="2013-12" db="EMBL/GenBank/DDBJ databases">
        <title>The Genome Sequence of Aphanomyces invadans NJM9701.</title>
        <authorList>
            <consortium name="The Broad Institute Genomics Platform"/>
            <person name="Russ C."/>
            <person name="Tyler B."/>
            <person name="van West P."/>
            <person name="Dieguez-Uribeondo J."/>
            <person name="Young S.K."/>
            <person name="Zeng Q."/>
            <person name="Gargeya S."/>
            <person name="Fitzgerald M."/>
            <person name="Abouelleil A."/>
            <person name="Alvarado L."/>
            <person name="Chapman S.B."/>
            <person name="Gainer-Dewar J."/>
            <person name="Goldberg J."/>
            <person name="Griggs A."/>
            <person name="Gujja S."/>
            <person name="Hansen M."/>
            <person name="Howarth C."/>
            <person name="Imamovic A."/>
            <person name="Ireland A."/>
            <person name="Larimer J."/>
            <person name="McCowan C."/>
            <person name="Murphy C."/>
            <person name="Pearson M."/>
            <person name="Poon T.W."/>
            <person name="Priest M."/>
            <person name="Roberts A."/>
            <person name="Saif S."/>
            <person name="Shea T."/>
            <person name="Sykes S."/>
            <person name="Wortman J."/>
            <person name="Nusbaum C."/>
            <person name="Birren B."/>
        </authorList>
    </citation>
    <scope>NUCLEOTIDE SEQUENCE [LARGE SCALE GENOMIC DNA]</scope>
    <source>
        <strain evidence="5">NJM9701</strain>
    </source>
</reference>
<dbReference type="Gene3D" id="3.80.10.10">
    <property type="entry name" value="Ribonuclease Inhibitor"/>
    <property type="match status" value="1"/>
</dbReference>
<dbReference type="Pfam" id="PF13516">
    <property type="entry name" value="LRR_6"/>
    <property type="match status" value="4"/>
</dbReference>
<organism evidence="5">
    <name type="scientific">Aphanomyces invadans</name>
    <dbReference type="NCBI Taxonomy" id="157072"/>
    <lineage>
        <taxon>Eukaryota</taxon>
        <taxon>Sar</taxon>
        <taxon>Stramenopiles</taxon>
        <taxon>Oomycota</taxon>
        <taxon>Saprolegniomycetes</taxon>
        <taxon>Saprolegniales</taxon>
        <taxon>Verrucalvaceae</taxon>
        <taxon>Aphanomyces</taxon>
    </lineage>
</organism>
<dbReference type="SUPFAM" id="SSF52047">
    <property type="entry name" value="RNI-like"/>
    <property type="match status" value="1"/>
</dbReference>
<dbReference type="SMART" id="SM00368">
    <property type="entry name" value="LRR_RI"/>
    <property type="match status" value="7"/>
</dbReference>
<evidence type="ECO:0000256" key="2">
    <source>
        <dbReference type="ARBA" id="ARBA00022490"/>
    </source>
</evidence>
<comment type="subcellular location">
    <subcellularLocation>
        <location evidence="1">Cytoplasm</location>
        <location evidence="1">Cytoskeleton</location>
    </subcellularLocation>
</comment>
<dbReference type="OrthoDB" id="188902at2759"/>
<accession>A0A024TWU1</accession>
<gene>
    <name evidence="5" type="ORF">H310_09170</name>
</gene>
<dbReference type="STRING" id="157072.A0A024TWU1"/>
<protein>
    <submittedName>
        <fullName evidence="5">Uncharacterized protein</fullName>
    </submittedName>
</protein>
<evidence type="ECO:0000256" key="3">
    <source>
        <dbReference type="ARBA" id="ARBA00023212"/>
    </source>
</evidence>
<name>A0A024TWU1_9STRA</name>
<dbReference type="AlphaFoldDB" id="A0A024TWU1"/>